<evidence type="ECO:0000256" key="2">
    <source>
        <dbReference type="ARBA" id="ARBA00022448"/>
    </source>
</evidence>
<dbReference type="PRINTS" id="PR01035">
    <property type="entry name" value="TCRTETA"/>
</dbReference>
<feature type="transmembrane region" description="Helical" evidence="7">
    <location>
        <begin position="74"/>
        <end position="93"/>
    </location>
</feature>
<evidence type="ECO:0000256" key="7">
    <source>
        <dbReference type="SAM" id="Phobius"/>
    </source>
</evidence>
<dbReference type="SUPFAM" id="SSF103473">
    <property type="entry name" value="MFS general substrate transporter"/>
    <property type="match status" value="1"/>
</dbReference>
<keyword evidence="5 7" id="KW-0472">Membrane</keyword>
<proteinExistence type="predicted"/>
<feature type="transmembrane region" description="Helical" evidence="7">
    <location>
        <begin position="228"/>
        <end position="250"/>
    </location>
</feature>
<dbReference type="Proteomes" id="UP000324996">
    <property type="component" value="Unassembled WGS sequence"/>
</dbReference>
<dbReference type="Pfam" id="PF07690">
    <property type="entry name" value="MFS_1"/>
    <property type="match status" value="1"/>
</dbReference>
<feature type="transmembrane region" description="Helical" evidence="7">
    <location>
        <begin position="162"/>
        <end position="181"/>
    </location>
</feature>
<dbReference type="InterPro" id="IPR036259">
    <property type="entry name" value="MFS_trans_sf"/>
</dbReference>
<gene>
    <name evidence="9" type="ORF">JCM17846_12910</name>
</gene>
<feature type="transmembrane region" description="Helical" evidence="7">
    <location>
        <begin position="382"/>
        <end position="399"/>
    </location>
</feature>
<evidence type="ECO:0000256" key="3">
    <source>
        <dbReference type="ARBA" id="ARBA00022692"/>
    </source>
</evidence>
<feature type="domain" description="Major facilitator superfamily (MFS) profile" evidence="8">
    <location>
        <begin position="8"/>
        <end position="406"/>
    </location>
</feature>
<keyword evidence="10" id="KW-1185">Reference proteome</keyword>
<feature type="transmembrane region" description="Helical" evidence="7">
    <location>
        <begin position="9"/>
        <end position="30"/>
    </location>
</feature>
<dbReference type="RefSeq" id="WP_150006928.1">
    <property type="nucleotide sequence ID" value="NZ_BKCN01000005.1"/>
</dbReference>
<keyword evidence="2" id="KW-0813">Transport</keyword>
<dbReference type="InterPro" id="IPR011701">
    <property type="entry name" value="MFS"/>
</dbReference>
<feature type="transmembrane region" description="Helical" evidence="7">
    <location>
        <begin position="294"/>
        <end position="311"/>
    </location>
</feature>
<evidence type="ECO:0000313" key="9">
    <source>
        <dbReference type="EMBL" id="GER03609.1"/>
    </source>
</evidence>
<feature type="transmembrane region" description="Helical" evidence="7">
    <location>
        <begin position="42"/>
        <end position="62"/>
    </location>
</feature>
<evidence type="ECO:0000256" key="6">
    <source>
        <dbReference type="SAM" id="MobiDB-lite"/>
    </source>
</evidence>
<dbReference type="InterPro" id="IPR001958">
    <property type="entry name" value="Tet-R_TetA/multi-R_MdtG-like"/>
</dbReference>
<dbReference type="GO" id="GO:0022857">
    <property type="term" value="F:transmembrane transporter activity"/>
    <property type="evidence" value="ECO:0007669"/>
    <property type="project" value="InterPro"/>
</dbReference>
<accession>A0A5A7N966</accession>
<feature type="transmembrane region" description="Helical" evidence="7">
    <location>
        <begin position="99"/>
        <end position="122"/>
    </location>
</feature>
<feature type="region of interest" description="Disordered" evidence="6">
    <location>
        <begin position="188"/>
        <end position="208"/>
    </location>
</feature>
<keyword evidence="4 7" id="KW-1133">Transmembrane helix</keyword>
<dbReference type="PANTHER" id="PTHR23504:SF15">
    <property type="entry name" value="MAJOR FACILITATOR SUPERFAMILY (MFS) PROFILE DOMAIN-CONTAINING PROTEIN"/>
    <property type="match status" value="1"/>
</dbReference>
<dbReference type="AlphaFoldDB" id="A0A5A7N966"/>
<feature type="transmembrane region" description="Helical" evidence="7">
    <location>
        <begin position="262"/>
        <end position="282"/>
    </location>
</feature>
<feature type="transmembrane region" description="Helical" evidence="7">
    <location>
        <begin position="317"/>
        <end position="340"/>
    </location>
</feature>
<dbReference type="EMBL" id="BKCN01000005">
    <property type="protein sequence ID" value="GER03609.1"/>
    <property type="molecule type" value="Genomic_DNA"/>
</dbReference>
<comment type="subcellular location">
    <subcellularLocation>
        <location evidence="1">Membrane</location>
        <topology evidence="1">Multi-pass membrane protein</topology>
    </subcellularLocation>
</comment>
<evidence type="ECO:0000256" key="5">
    <source>
        <dbReference type="ARBA" id="ARBA00023136"/>
    </source>
</evidence>
<comment type="caution">
    <text evidence="9">The sequence shown here is derived from an EMBL/GenBank/DDBJ whole genome shotgun (WGS) entry which is preliminary data.</text>
</comment>
<feature type="transmembrane region" description="Helical" evidence="7">
    <location>
        <begin position="352"/>
        <end position="376"/>
    </location>
</feature>
<dbReference type="CDD" id="cd17330">
    <property type="entry name" value="MFS_SLC46_TetA_like"/>
    <property type="match status" value="1"/>
</dbReference>
<dbReference type="PROSITE" id="PS50850">
    <property type="entry name" value="MFS"/>
    <property type="match status" value="1"/>
</dbReference>
<dbReference type="Gene3D" id="1.20.1250.20">
    <property type="entry name" value="MFS general substrate transporter like domains"/>
    <property type="match status" value="1"/>
</dbReference>
<feature type="transmembrane region" description="Helical" evidence="7">
    <location>
        <begin position="134"/>
        <end position="156"/>
    </location>
</feature>
<evidence type="ECO:0000313" key="10">
    <source>
        <dbReference type="Proteomes" id="UP000324996"/>
    </source>
</evidence>
<protein>
    <submittedName>
        <fullName evidence="9">Tetracycline resistance MFS efflux pump</fullName>
    </submittedName>
</protein>
<reference evidence="9 10" key="1">
    <citation type="submission" date="2019-09" db="EMBL/GenBank/DDBJ databases">
        <title>NBRP : Genome information of microbial organism related human and environment.</title>
        <authorList>
            <person name="Hattori M."/>
            <person name="Oshima K."/>
            <person name="Inaba H."/>
            <person name="Suda W."/>
            <person name="Sakamoto M."/>
            <person name="Iino T."/>
            <person name="Kitahara M."/>
            <person name="Oshida Y."/>
            <person name="Iida T."/>
            <person name="Kudo T."/>
            <person name="Itoh T."/>
            <person name="Ohkuma M."/>
        </authorList>
    </citation>
    <scope>NUCLEOTIDE SEQUENCE [LARGE SCALE GENOMIC DNA]</scope>
    <source>
        <strain evidence="9 10">Q-1</strain>
    </source>
</reference>
<evidence type="ECO:0000256" key="4">
    <source>
        <dbReference type="ARBA" id="ARBA00022989"/>
    </source>
</evidence>
<evidence type="ECO:0000259" key="8">
    <source>
        <dbReference type="PROSITE" id="PS50850"/>
    </source>
</evidence>
<name>A0A5A7N966_9PROT</name>
<sequence>MVKGFMSPAFVLLLCLFIDLVGFGIILPILPFIVQSFGGGEMTGGLLFGIYAGMAALSGPLWGRLSDRIGRKRALMMTLFGAGISYVVLGLAHSLLMVFIARALSGAMAGNVGVVMAAMADLTPNEGRTKAMSMIGVSFGLGFAAGPGLAALVASFAGADALALSAFAAAALSFTASILALTRLPSDSARHDPAHADSNRPDSSRHDDEQIIRSRRFLDFLRGPEKGLLMLQFVIASAAQSMIFAMSGFWANAVWGWNERQVGFLMMSVGLVVAFLQAFVVARLADRYGEIRTYMIALSASITGCIMVLTLPQHLIAVLIAFPLMMGGLTLYFPVLNSLVSQRNAAHVQGAALGLANGFSAIGRVIGPTLGGGLMMLYGPKAPFFAAMGFTSLGVLWAIREIRRVPRAPSPPRRRSRKTGL</sequence>
<keyword evidence="3 7" id="KW-0812">Transmembrane</keyword>
<evidence type="ECO:0000256" key="1">
    <source>
        <dbReference type="ARBA" id="ARBA00004141"/>
    </source>
</evidence>
<dbReference type="InterPro" id="IPR020846">
    <property type="entry name" value="MFS_dom"/>
</dbReference>
<organism evidence="9 10">
    <name type="scientific">Iodidimonas nitroreducens</name>
    <dbReference type="NCBI Taxonomy" id="1236968"/>
    <lineage>
        <taxon>Bacteria</taxon>
        <taxon>Pseudomonadati</taxon>
        <taxon>Pseudomonadota</taxon>
        <taxon>Alphaproteobacteria</taxon>
        <taxon>Iodidimonadales</taxon>
        <taxon>Iodidimonadaceae</taxon>
        <taxon>Iodidimonas</taxon>
    </lineage>
</organism>
<dbReference type="PANTHER" id="PTHR23504">
    <property type="entry name" value="MAJOR FACILITATOR SUPERFAMILY DOMAIN-CONTAINING PROTEIN 10"/>
    <property type="match status" value="1"/>
</dbReference>
<dbReference type="GO" id="GO:0016020">
    <property type="term" value="C:membrane"/>
    <property type="evidence" value="ECO:0007669"/>
    <property type="project" value="UniProtKB-SubCell"/>
</dbReference>